<keyword evidence="3" id="KW-1185">Reference proteome</keyword>
<feature type="transmembrane region" description="Helical" evidence="1">
    <location>
        <begin position="226"/>
        <end position="247"/>
    </location>
</feature>
<dbReference type="EMBL" id="MU004196">
    <property type="protein sequence ID" value="KAF2490848.1"/>
    <property type="molecule type" value="Genomic_DNA"/>
</dbReference>
<protein>
    <submittedName>
        <fullName evidence="2">Uncharacterized protein</fullName>
    </submittedName>
</protein>
<dbReference type="OrthoDB" id="3800977at2759"/>
<organism evidence="2 3">
    <name type="scientific">Lophium mytilinum</name>
    <dbReference type="NCBI Taxonomy" id="390894"/>
    <lineage>
        <taxon>Eukaryota</taxon>
        <taxon>Fungi</taxon>
        <taxon>Dikarya</taxon>
        <taxon>Ascomycota</taxon>
        <taxon>Pezizomycotina</taxon>
        <taxon>Dothideomycetes</taxon>
        <taxon>Pleosporomycetidae</taxon>
        <taxon>Mytilinidiales</taxon>
        <taxon>Mytilinidiaceae</taxon>
        <taxon>Lophium</taxon>
    </lineage>
</organism>
<reference evidence="2" key="1">
    <citation type="journal article" date="2020" name="Stud. Mycol.">
        <title>101 Dothideomycetes genomes: a test case for predicting lifestyles and emergence of pathogens.</title>
        <authorList>
            <person name="Haridas S."/>
            <person name="Albert R."/>
            <person name="Binder M."/>
            <person name="Bloem J."/>
            <person name="Labutti K."/>
            <person name="Salamov A."/>
            <person name="Andreopoulos B."/>
            <person name="Baker S."/>
            <person name="Barry K."/>
            <person name="Bills G."/>
            <person name="Bluhm B."/>
            <person name="Cannon C."/>
            <person name="Castanera R."/>
            <person name="Culley D."/>
            <person name="Daum C."/>
            <person name="Ezra D."/>
            <person name="Gonzalez J."/>
            <person name="Henrissat B."/>
            <person name="Kuo A."/>
            <person name="Liang C."/>
            <person name="Lipzen A."/>
            <person name="Lutzoni F."/>
            <person name="Magnuson J."/>
            <person name="Mondo S."/>
            <person name="Nolan M."/>
            <person name="Ohm R."/>
            <person name="Pangilinan J."/>
            <person name="Park H.-J."/>
            <person name="Ramirez L."/>
            <person name="Alfaro M."/>
            <person name="Sun H."/>
            <person name="Tritt A."/>
            <person name="Yoshinaga Y."/>
            <person name="Zwiers L.-H."/>
            <person name="Turgeon B."/>
            <person name="Goodwin S."/>
            <person name="Spatafora J."/>
            <person name="Crous P."/>
            <person name="Grigoriev I."/>
        </authorList>
    </citation>
    <scope>NUCLEOTIDE SEQUENCE</scope>
    <source>
        <strain evidence="2">CBS 269.34</strain>
    </source>
</reference>
<dbReference type="Proteomes" id="UP000799750">
    <property type="component" value="Unassembled WGS sequence"/>
</dbReference>
<gene>
    <name evidence="2" type="ORF">BU16DRAFT_595446</name>
</gene>
<feature type="transmembrane region" description="Helical" evidence="1">
    <location>
        <begin position="50"/>
        <end position="70"/>
    </location>
</feature>
<sequence length="484" mass="54553">MYKSNCVLLVALIVAVLYAALLVVLEYRARQTAQDRQRIAPARRYFRRSLKWLPAISVVLSIALVVVVAIQRRTSTIECSENELQINPDIGGIGVLLGLFLSCLCLLLVLLSGHFEAKTSGAKELCIAQLANLSYLSFNLMKSVSILNYGEVLVACSSIDAVGASVSMALSDKDVLAARKLGYASFGLQFLSLVVEGIGLRHLGHFEHASCTARMWHPTFNHLPHVLLWMYLAVRIVSVLVLAPTIWRLIRPLNELENARADGLHTQKAKNWALLPATLFSNYWAFVSFIIPQAAAVFMISAVKKSFRELWTEWGQSASLIVAVAAILHVLYSFFRLYGRDAEDHRVEVAKACTGHRGWKTAGRTRWSFYQRHPFEKLALHPSDELLVDDSLLRPFDDLRRNLSEDQKKSLLDDLFKSFELNDRTGITDCLERGAPVDRPDDYEEYPIHKAARFGDMAILKCTILFKLLLKENKAWKPHSKLLF</sequence>
<feature type="transmembrane region" description="Helical" evidence="1">
    <location>
        <begin position="6"/>
        <end position="29"/>
    </location>
</feature>
<evidence type="ECO:0000256" key="1">
    <source>
        <dbReference type="SAM" id="Phobius"/>
    </source>
</evidence>
<name>A0A6A6QEM4_9PEZI</name>
<proteinExistence type="predicted"/>
<dbReference type="AlphaFoldDB" id="A0A6A6QEM4"/>
<keyword evidence="1" id="KW-0812">Transmembrane</keyword>
<keyword evidence="1" id="KW-0472">Membrane</keyword>
<feature type="transmembrane region" description="Helical" evidence="1">
    <location>
        <begin position="314"/>
        <end position="335"/>
    </location>
</feature>
<evidence type="ECO:0000313" key="2">
    <source>
        <dbReference type="EMBL" id="KAF2490848.1"/>
    </source>
</evidence>
<evidence type="ECO:0000313" key="3">
    <source>
        <dbReference type="Proteomes" id="UP000799750"/>
    </source>
</evidence>
<feature type="transmembrane region" description="Helical" evidence="1">
    <location>
        <begin position="90"/>
        <end position="111"/>
    </location>
</feature>
<accession>A0A6A6QEM4</accession>
<feature type="transmembrane region" description="Helical" evidence="1">
    <location>
        <begin position="283"/>
        <end position="302"/>
    </location>
</feature>
<keyword evidence="1" id="KW-1133">Transmembrane helix</keyword>